<dbReference type="Pfam" id="PF02777">
    <property type="entry name" value="Sod_Fe_C"/>
    <property type="match status" value="1"/>
</dbReference>
<feature type="domain" description="Manganese/iron superoxide dismutase N-terminal" evidence="7">
    <location>
        <begin position="7"/>
        <end position="93"/>
    </location>
</feature>
<dbReference type="InterPro" id="IPR019831">
    <property type="entry name" value="Mn/Fe_SOD_N"/>
</dbReference>
<evidence type="ECO:0000256" key="4">
    <source>
        <dbReference type="ARBA" id="ARBA00023002"/>
    </source>
</evidence>
<reference evidence="9 10" key="1">
    <citation type="submission" date="2020-08" db="EMBL/GenBank/DDBJ databases">
        <authorList>
            <person name="Liu C."/>
            <person name="Sun Q."/>
        </authorList>
    </citation>
    <scope>NUCLEOTIDE SEQUENCE [LARGE SCALE GENOMIC DNA]</scope>
    <source>
        <strain evidence="9 10">NSJ-62</strain>
    </source>
</reference>
<organism evidence="9 10">
    <name type="scientific">Oscillibacter hominis</name>
    <dbReference type="NCBI Taxonomy" id="2763056"/>
    <lineage>
        <taxon>Bacteria</taxon>
        <taxon>Bacillati</taxon>
        <taxon>Bacillota</taxon>
        <taxon>Clostridia</taxon>
        <taxon>Eubacteriales</taxon>
        <taxon>Oscillospiraceae</taxon>
        <taxon>Oscillibacter</taxon>
    </lineage>
</organism>
<dbReference type="GO" id="GO:0004784">
    <property type="term" value="F:superoxide dismutase activity"/>
    <property type="evidence" value="ECO:0007669"/>
    <property type="project" value="UniProtKB-EC"/>
</dbReference>
<dbReference type="GO" id="GO:0005737">
    <property type="term" value="C:cytoplasm"/>
    <property type="evidence" value="ECO:0007669"/>
    <property type="project" value="TreeGrafter"/>
</dbReference>
<feature type="domain" description="Manganese/iron superoxide dismutase C-terminal" evidence="8">
    <location>
        <begin position="105"/>
        <end position="200"/>
    </location>
</feature>
<feature type="binding site" evidence="5">
    <location>
        <position position="171"/>
    </location>
    <ligand>
        <name>Mn(2+)</name>
        <dbReference type="ChEBI" id="CHEBI:29035"/>
    </ligand>
</feature>
<comment type="similarity">
    <text evidence="1 6">Belongs to the iron/manganese superoxide dismutase family.</text>
</comment>
<dbReference type="AlphaFoldDB" id="A0A7G9B5X1"/>
<gene>
    <name evidence="9" type="ORF">H8790_02610</name>
</gene>
<keyword evidence="10" id="KW-1185">Reference proteome</keyword>
<dbReference type="PANTHER" id="PTHR43595:SF2">
    <property type="entry name" value="SMALL RIBOSOMAL SUBUNIT PROTEIN MS42"/>
    <property type="match status" value="1"/>
</dbReference>
<dbReference type="InterPro" id="IPR036314">
    <property type="entry name" value="SOD_C_sf"/>
</dbReference>
<dbReference type="EC" id="1.15.1.1" evidence="2 6"/>
<dbReference type="SUPFAM" id="SSF54719">
    <property type="entry name" value="Fe,Mn superoxide dismutase (SOD), C-terminal domain"/>
    <property type="match status" value="1"/>
</dbReference>
<dbReference type="EMBL" id="CP060490">
    <property type="protein sequence ID" value="QNL44952.1"/>
    <property type="molecule type" value="Genomic_DNA"/>
</dbReference>
<dbReference type="SUPFAM" id="SSF46609">
    <property type="entry name" value="Fe,Mn superoxide dismutase (SOD), N-terminal domain"/>
    <property type="match status" value="1"/>
</dbReference>
<evidence type="ECO:0000259" key="7">
    <source>
        <dbReference type="Pfam" id="PF00081"/>
    </source>
</evidence>
<feature type="binding site" evidence="5">
    <location>
        <position position="167"/>
    </location>
    <ligand>
        <name>Mn(2+)</name>
        <dbReference type="ChEBI" id="CHEBI:29035"/>
    </ligand>
</feature>
<evidence type="ECO:0000256" key="2">
    <source>
        <dbReference type="ARBA" id="ARBA00012682"/>
    </source>
</evidence>
<comment type="function">
    <text evidence="6">Destroys radicals which are normally produced within the cells and which are toxic to biological systems.</text>
</comment>
<accession>A0A7G9B5X1</accession>
<dbReference type="InterPro" id="IPR001189">
    <property type="entry name" value="Mn/Fe_SOD"/>
</dbReference>
<dbReference type="Proteomes" id="UP000515960">
    <property type="component" value="Chromosome"/>
</dbReference>
<dbReference type="PIRSF" id="PIRSF000349">
    <property type="entry name" value="SODismutase"/>
    <property type="match status" value="1"/>
</dbReference>
<sequence>MNRHYPFSLPPLPYAYDALVPHLDSRTLAFHHDRHFAAYVDNLNRLLTPYPAYHNWPLAKLIMDWESLPDTIRQGVRKNAGGVYNHELYFNMLAPLPISSPDELLGGSIVRSFSGFEPFRAAMKKAAADVFGSGYVWLCVNADAQLSLVKTPNQDTPLPLFPLLCTDLWEHAYYLQYQNRRGEYFDNWFMLVNWPAVSARMAAYLTGRPPYPMP</sequence>
<evidence type="ECO:0000256" key="5">
    <source>
        <dbReference type="PIRSR" id="PIRSR000349-1"/>
    </source>
</evidence>
<dbReference type="InterPro" id="IPR019833">
    <property type="entry name" value="Mn/Fe_SOD_BS"/>
</dbReference>
<evidence type="ECO:0000313" key="9">
    <source>
        <dbReference type="EMBL" id="QNL44952.1"/>
    </source>
</evidence>
<evidence type="ECO:0000256" key="3">
    <source>
        <dbReference type="ARBA" id="ARBA00022723"/>
    </source>
</evidence>
<protein>
    <recommendedName>
        <fullName evidence="2 6">Superoxide dismutase</fullName>
        <ecNumber evidence="2 6">1.15.1.1</ecNumber>
    </recommendedName>
</protein>
<dbReference type="PRINTS" id="PR01703">
    <property type="entry name" value="MNSODISMTASE"/>
</dbReference>
<dbReference type="GO" id="GO:0046872">
    <property type="term" value="F:metal ion binding"/>
    <property type="evidence" value="ECO:0007669"/>
    <property type="project" value="UniProtKB-KW"/>
</dbReference>
<dbReference type="Gene3D" id="3.55.40.20">
    <property type="entry name" value="Iron/manganese superoxide dismutase, C-terminal domain"/>
    <property type="match status" value="1"/>
</dbReference>
<evidence type="ECO:0000313" key="10">
    <source>
        <dbReference type="Proteomes" id="UP000515960"/>
    </source>
</evidence>
<evidence type="ECO:0000256" key="6">
    <source>
        <dbReference type="RuleBase" id="RU000414"/>
    </source>
</evidence>
<feature type="binding site" evidence="5">
    <location>
        <position position="86"/>
    </location>
    <ligand>
        <name>Mn(2+)</name>
        <dbReference type="ChEBI" id="CHEBI:29035"/>
    </ligand>
</feature>
<proteinExistence type="inferred from homology"/>
<keyword evidence="3 5" id="KW-0479">Metal-binding</keyword>
<dbReference type="Gene3D" id="1.10.287.990">
    <property type="entry name" value="Fe,Mn superoxide dismutase (SOD) domain"/>
    <property type="match status" value="1"/>
</dbReference>
<feature type="binding site" evidence="5">
    <location>
        <position position="31"/>
    </location>
    <ligand>
        <name>Mn(2+)</name>
        <dbReference type="ChEBI" id="CHEBI:29035"/>
    </ligand>
</feature>
<evidence type="ECO:0000256" key="1">
    <source>
        <dbReference type="ARBA" id="ARBA00008714"/>
    </source>
</evidence>
<dbReference type="InterPro" id="IPR036324">
    <property type="entry name" value="Mn/Fe_SOD_N_sf"/>
</dbReference>
<dbReference type="Pfam" id="PF00081">
    <property type="entry name" value="Sod_Fe_N"/>
    <property type="match status" value="1"/>
</dbReference>
<name>A0A7G9B5X1_9FIRM</name>
<dbReference type="KEGG" id="ohi:H8790_02610"/>
<dbReference type="PROSITE" id="PS00088">
    <property type="entry name" value="SOD_MN"/>
    <property type="match status" value="1"/>
</dbReference>
<dbReference type="PANTHER" id="PTHR43595">
    <property type="entry name" value="37S RIBOSOMAL PROTEIN S26, MITOCHONDRIAL"/>
    <property type="match status" value="1"/>
</dbReference>
<comment type="catalytic activity">
    <reaction evidence="6">
        <text>2 superoxide + 2 H(+) = H2O2 + O2</text>
        <dbReference type="Rhea" id="RHEA:20696"/>
        <dbReference type="ChEBI" id="CHEBI:15378"/>
        <dbReference type="ChEBI" id="CHEBI:15379"/>
        <dbReference type="ChEBI" id="CHEBI:16240"/>
        <dbReference type="ChEBI" id="CHEBI:18421"/>
        <dbReference type="EC" id="1.15.1.1"/>
    </reaction>
</comment>
<keyword evidence="4 6" id="KW-0560">Oxidoreductase</keyword>
<dbReference type="RefSeq" id="WP_187333471.1">
    <property type="nucleotide sequence ID" value="NZ_CP060490.1"/>
</dbReference>
<evidence type="ECO:0000259" key="8">
    <source>
        <dbReference type="Pfam" id="PF02777"/>
    </source>
</evidence>
<dbReference type="InterPro" id="IPR019832">
    <property type="entry name" value="Mn/Fe_SOD_C"/>
</dbReference>